<dbReference type="Pfam" id="PF20287">
    <property type="entry name" value="SH3DP"/>
    <property type="match status" value="1"/>
</dbReference>
<accession>A0A142II79</accession>
<dbReference type="InterPro" id="IPR046907">
    <property type="entry name" value="SH3DP"/>
</dbReference>
<protein>
    <recommendedName>
        <fullName evidence="1">SH3 fold domain-containing protein</fullName>
    </recommendedName>
</protein>
<name>A0A142II79_9CAUD</name>
<evidence type="ECO:0000313" key="3">
    <source>
        <dbReference type="Proteomes" id="UP000223976"/>
    </source>
</evidence>
<organism evidence="2 3">
    <name type="scientific">Enterobacteria phage SEGD1</name>
    <dbReference type="NCBI Taxonomy" id="1805456"/>
    <lineage>
        <taxon>Viruses</taxon>
        <taxon>Duplodnaviria</taxon>
        <taxon>Heunggongvirae</taxon>
        <taxon>Uroviricota</taxon>
        <taxon>Caudoviricetes</taxon>
        <taxon>Chimalliviridae</taxon>
        <taxon>Seoulvirus</taxon>
        <taxon>Seoulvirus SPN3US</taxon>
    </lineage>
</organism>
<reference evidence="2 3" key="1">
    <citation type="submission" date="2016-02" db="EMBL/GenBank/DDBJ databases">
        <title>Complete genome sequence of a polyvalent bacteriophage, SEGD1, simultaneously inhibiting both Salmonella enterica and Escherichia coli O157:H7.</title>
        <authorList>
            <person name="Fan J."/>
            <person name="Ma J."/>
        </authorList>
    </citation>
    <scope>NUCLEOTIDE SEQUENCE [LARGE SCALE GENOMIC DNA]</scope>
</reference>
<dbReference type="EMBL" id="KU726251">
    <property type="protein sequence ID" value="AMR59667.1"/>
    <property type="molecule type" value="Genomic_DNA"/>
</dbReference>
<evidence type="ECO:0000313" key="2">
    <source>
        <dbReference type="EMBL" id="AMR59667.1"/>
    </source>
</evidence>
<dbReference type="Proteomes" id="UP000223976">
    <property type="component" value="Segment"/>
</dbReference>
<feature type="domain" description="SH3 fold" evidence="1">
    <location>
        <begin position="8"/>
        <end position="124"/>
    </location>
</feature>
<sequence length="136" mass="15254">MFDLRTLVAGQKVNIVYDTPLKGQETRVIILATGVGYEMAKSYMDVMAEQKNIYSSIVSQPEDNVNKYTYLIFKGVDGKPKVAADAWIRDVQIIENTKVRFTVTLDNKQEIDDLKRALAANGFNDVDFEIVESIAG</sequence>
<evidence type="ECO:0000259" key="1">
    <source>
        <dbReference type="Pfam" id="PF20287"/>
    </source>
</evidence>
<gene>
    <name evidence="2" type="ORF">SEGD1_016</name>
</gene>
<proteinExistence type="predicted"/>